<dbReference type="Pfam" id="PF00004">
    <property type="entry name" value="AAA"/>
    <property type="match status" value="1"/>
</dbReference>
<dbReference type="InterPro" id="IPR054567">
    <property type="entry name" value="NNH7"/>
</dbReference>
<comment type="caution">
    <text evidence="2">The sequence shown here is derived from an EMBL/GenBank/DDBJ whole genome shotgun (WGS) entry which is preliminary data.</text>
</comment>
<dbReference type="EMBL" id="JBHTBJ010000006">
    <property type="protein sequence ID" value="MFC7274617.1"/>
    <property type="molecule type" value="Genomic_DNA"/>
</dbReference>
<dbReference type="Proteomes" id="UP001596548">
    <property type="component" value="Unassembled WGS sequence"/>
</dbReference>
<sequence>MPKGLSYADAVKLLGGKGPLATAADNLLGGLLSVATLGGSDAALGFFDAKAEMARLSGLLSAKINDSVRGLGRHDRSQRLLAAHAVLVVTAFFDATDDFDRGESLDASRDEQLSAAGAPPGETMIYRLVTSQIPMPSADRSYDRLLDDLRQWYRERAAATADPRMIGRAVDLYDRAHRRLAEQIPEFAIWAGKLEARASARGLERLEVLLSRATSGSDPGAHRAALARVYRAELSRPVFRGDADRLVLPPLGDAYIDPHFRVKEVGPAARPSAESWWTDTAVRSDFPTFLATCLTTGQAAGAPMLLLGQPGAGKSSLTKILAARLPASDFFVVRVPLRDVPAEADVQEQVEAALRRAIGETVAWAALARESREALPVILLDGLDELLQTTGLHQSDFLERVAAFQEREATLDRPVAVVVTSRIAVADRTRLPGGTLVVRLEPFDDDQIGRWADVWNTANRGRLPAPLDIEALTRVRGLAEQPLLLLMLALYDADGNALRDDAAAFDSGQLYERLLTRFAEREVRRVHGDRTAELVEEELVRLAVVAFAMFNRNRLWVTARELDDDLAALDLAPSRPAGPAGFRTPLSAAQEMVRGLRLRDRQEDDPLQALLGFTPLTARNTVLPFVRGLIGDDERAVVRAILVRRTAQAVTRPVFTPSRYQPVDKRIDHWMSIYSLNLVLLVLACGGELRASDLFTQAADPADWLRGTALQWRAACPSGMWLEALENLTVRREWHEGRRDIVLGTGRAGVGAIDADWSNRFAPGHPRPDDYAGNFPVDAALKSMHLSNNLSDDALLHAVEPMLWQTPEAITTFVAHPERESVARSLIQLWLTSARTDNPADLARAYRRAAVAVAAVDFAGGSTATVLLHSLLADVSRLRPRDVLAVVERVIGDADRRASIFAIRCLIAPELADLGGNRDGLLARLFVWTLTDLDDALQARVLRAILASPPASASLTAMLARLRRSDRAQRLEILAAGNAGLAALLAQATGDRDKPADA</sequence>
<dbReference type="Gene3D" id="3.40.50.300">
    <property type="entry name" value="P-loop containing nucleotide triphosphate hydrolases"/>
    <property type="match status" value="1"/>
</dbReference>
<gene>
    <name evidence="2" type="ORF">ACFQS1_11545</name>
</gene>
<dbReference type="RefSeq" id="WP_378966772.1">
    <property type="nucleotide sequence ID" value="NZ_JBHTBJ010000006.1"/>
</dbReference>
<reference evidence="3" key="1">
    <citation type="journal article" date="2019" name="Int. J. Syst. Evol. Microbiol.">
        <title>The Global Catalogue of Microorganisms (GCM) 10K type strain sequencing project: providing services to taxonomists for standard genome sequencing and annotation.</title>
        <authorList>
            <consortium name="The Broad Institute Genomics Platform"/>
            <consortium name="The Broad Institute Genome Sequencing Center for Infectious Disease"/>
            <person name="Wu L."/>
            <person name="Ma J."/>
        </authorList>
    </citation>
    <scope>NUCLEOTIDE SEQUENCE [LARGE SCALE GENOMIC DNA]</scope>
    <source>
        <strain evidence="3">XZYJT-10</strain>
    </source>
</reference>
<feature type="domain" description="AAA+ ATPase" evidence="1">
    <location>
        <begin position="300"/>
        <end position="441"/>
    </location>
</feature>
<dbReference type="InterPro" id="IPR003593">
    <property type="entry name" value="AAA+_ATPase"/>
</dbReference>
<evidence type="ECO:0000259" key="1">
    <source>
        <dbReference type="SMART" id="SM00382"/>
    </source>
</evidence>
<protein>
    <submittedName>
        <fullName evidence="2">NACHT domain-containing protein</fullName>
    </submittedName>
</protein>
<evidence type="ECO:0000313" key="3">
    <source>
        <dbReference type="Proteomes" id="UP001596548"/>
    </source>
</evidence>
<dbReference type="SUPFAM" id="SSF52540">
    <property type="entry name" value="P-loop containing nucleoside triphosphate hydrolases"/>
    <property type="match status" value="1"/>
</dbReference>
<keyword evidence="3" id="KW-1185">Reference proteome</keyword>
<dbReference type="InterPro" id="IPR027417">
    <property type="entry name" value="P-loop_NTPase"/>
</dbReference>
<proteinExistence type="predicted"/>
<evidence type="ECO:0000313" key="2">
    <source>
        <dbReference type="EMBL" id="MFC7274617.1"/>
    </source>
</evidence>
<name>A0ABW2HN20_9ACTN</name>
<dbReference type="InterPro" id="IPR003959">
    <property type="entry name" value="ATPase_AAA_core"/>
</dbReference>
<dbReference type="SMART" id="SM00382">
    <property type="entry name" value="AAA"/>
    <property type="match status" value="1"/>
</dbReference>
<organism evidence="2 3">
    <name type="scientific">Paractinoplanes rhizophilus</name>
    <dbReference type="NCBI Taxonomy" id="1416877"/>
    <lineage>
        <taxon>Bacteria</taxon>
        <taxon>Bacillati</taxon>
        <taxon>Actinomycetota</taxon>
        <taxon>Actinomycetes</taxon>
        <taxon>Micromonosporales</taxon>
        <taxon>Micromonosporaceae</taxon>
        <taxon>Paractinoplanes</taxon>
    </lineage>
</organism>
<dbReference type="Pfam" id="PF22738">
    <property type="entry name" value="NNH7"/>
    <property type="match status" value="1"/>
</dbReference>
<accession>A0ABW2HN20</accession>